<accession>A0AAV5RS23</accession>
<keyword evidence="2" id="KW-0677">Repeat</keyword>
<evidence type="ECO:0000256" key="3">
    <source>
        <dbReference type="ARBA" id="ARBA00022771"/>
    </source>
</evidence>
<gene>
    <name evidence="8" type="ORF">DAKH74_008710</name>
</gene>
<feature type="domain" description="C2H2-type" evidence="7">
    <location>
        <begin position="40"/>
        <end position="69"/>
    </location>
</feature>
<proteinExistence type="predicted"/>
<dbReference type="InterPro" id="IPR036236">
    <property type="entry name" value="Znf_C2H2_sf"/>
</dbReference>
<dbReference type="AlphaFoldDB" id="A0AAV5RS23"/>
<dbReference type="Gene3D" id="3.30.160.60">
    <property type="entry name" value="Classic Zinc Finger"/>
    <property type="match status" value="3"/>
</dbReference>
<evidence type="ECO:0000256" key="1">
    <source>
        <dbReference type="ARBA" id="ARBA00022723"/>
    </source>
</evidence>
<dbReference type="PANTHER" id="PTHR46179">
    <property type="entry name" value="ZINC FINGER PROTEIN"/>
    <property type="match status" value="1"/>
</dbReference>
<dbReference type="GO" id="GO:0003712">
    <property type="term" value="F:transcription coregulator activity"/>
    <property type="evidence" value="ECO:0007669"/>
    <property type="project" value="TreeGrafter"/>
</dbReference>
<dbReference type="PANTHER" id="PTHR46179:SF26">
    <property type="entry name" value="ZINC FINGER PROTEIN 423 HOMOLOG"/>
    <property type="match status" value="1"/>
</dbReference>
<dbReference type="PROSITE" id="PS00028">
    <property type="entry name" value="ZINC_FINGER_C2H2_1"/>
    <property type="match status" value="4"/>
</dbReference>
<keyword evidence="9" id="KW-1185">Reference proteome</keyword>
<feature type="region of interest" description="Disordered" evidence="6">
    <location>
        <begin position="108"/>
        <end position="143"/>
    </location>
</feature>
<comment type="caution">
    <text evidence="8">The sequence shown here is derived from an EMBL/GenBank/DDBJ whole genome shotgun (WGS) entry which is preliminary data.</text>
</comment>
<evidence type="ECO:0000256" key="2">
    <source>
        <dbReference type="ARBA" id="ARBA00022737"/>
    </source>
</evidence>
<evidence type="ECO:0000256" key="6">
    <source>
        <dbReference type="SAM" id="MobiDB-lite"/>
    </source>
</evidence>
<keyword evidence="4" id="KW-0862">Zinc</keyword>
<dbReference type="GO" id="GO:0000981">
    <property type="term" value="F:DNA-binding transcription factor activity, RNA polymerase II-specific"/>
    <property type="evidence" value="ECO:0007669"/>
    <property type="project" value="UniProtKB-ARBA"/>
</dbReference>
<sequence length="367" mass="39673">MAVPKARKKYVCTYDNCGRSFNRPCLLKQHRFSHTNERPYECDEPGCGKRFMRPCHLAVHKWTHLQVKPRQCHLCPKGFITNQQLRRHLATHAKQAAREREALQLKGETKVGESASAQPASAQSATTEVKTAEVSPGKVPVGETVPADPPKFVALPEIEAAAAEASPVTYSPDGALTFRCLYADCDAAFAPGEDPINHMLEHHLVNRLRHGPESDAEIWQYAKDDFATLHGGMGGPTTLLPSPVSDRTDSLGGGDAASLGSAASLHPGLIGDTPLAPGISGVSPEINGANTNTNTSTLVDKIVHEDGSAADISADWRSHSCKEGGCLYQGVPFPSPLDLLEHYDQDHAYIPSSLVKYAYLYIYGLNT</sequence>
<evidence type="ECO:0000256" key="4">
    <source>
        <dbReference type="ARBA" id="ARBA00022833"/>
    </source>
</evidence>
<feature type="domain" description="C2H2-type" evidence="7">
    <location>
        <begin position="70"/>
        <end position="97"/>
    </location>
</feature>
<dbReference type="GO" id="GO:0008270">
    <property type="term" value="F:zinc ion binding"/>
    <property type="evidence" value="ECO:0007669"/>
    <property type="project" value="UniProtKB-KW"/>
</dbReference>
<evidence type="ECO:0000259" key="7">
    <source>
        <dbReference type="PROSITE" id="PS50157"/>
    </source>
</evidence>
<dbReference type="SUPFAM" id="SSF57667">
    <property type="entry name" value="beta-beta-alpha zinc fingers"/>
    <property type="match status" value="3"/>
</dbReference>
<dbReference type="GO" id="GO:0000978">
    <property type="term" value="F:RNA polymerase II cis-regulatory region sequence-specific DNA binding"/>
    <property type="evidence" value="ECO:0007669"/>
    <property type="project" value="UniProtKB-ARBA"/>
</dbReference>
<protein>
    <submittedName>
        <fullName evidence="8">Fzf1 protein</fullName>
    </submittedName>
</protein>
<dbReference type="Pfam" id="PF00096">
    <property type="entry name" value="zf-C2H2"/>
    <property type="match status" value="2"/>
</dbReference>
<dbReference type="PROSITE" id="PS50157">
    <property type="entry name" value="ZINC_FINGER_C2H2_2"/>
    <property type="match status" value="3"/>
</dbReference>
<feature type="compositionally biased region" description="Low complexity" evidence="6">
    <location>
        <begin position="114"/>
        <end position="125"/>
    </location>
</feature>
<feature type="domain" description="C2H2-type" evidence="7">
    <location>
        <begin position="10"/>
        <end position="39"/>
    </location>
</feature>
<evidence type="ECO:0000313" key="9">
    <source>
        <dbReference type="Proteomes" id="UP001377567"/>
    </source>
</evidence>
<dbReference type="InterPro" id="IPR013087">
    <property type="entry name" value="Znf_C2H2_type"/>
</dbReference>
<dbReference type="FunFam" id="3.30.160.60:FF:000125">
    <property type="entry name" value="Putative zinc finger protein 143"/>
    <property type="match status" value="1"/>
</dbReference>
<dbReference type="InterPro" id="IPR051061">
    <property type="entry name" value="Zinc_finger_trans_reg"/>
</dbReference>
<keyword evidence="1" id="KW-0479">Metal-binding</keyword>
<dbReference type="Proteomes" id="UP001377567">
    <property type="component" value="Unassembled WGS sequence"/>
</dbReference>
<dbReference type="EMBL" id="BTGD01000001">
    <property type="protein sequence ID" value="GMM54255.1"/>
    <property type="molecule type" value="Genomic_DNA"/>
</dbReference>
<keyword evidence="3 5" id="KW-0863">Zinc-finger</keyword>
<evidence type="ECO:0000256" key="5">
    <source>
        <dbReference type="PROSITE-ProRule" id="PRU00042"/>
    </source>
</evidence>
<organism evidence="8 9">
    <name type="scientific">Maudiozyma humilis</name>
    <name type="common">Sour dough yeast</name>
    <name type="synonym">Kazachstania humilis</name>
    <dbReference type="NCBI Taxonomy" id="51915"/>
    <lineage>
        <taxon>Eukaryota</taxon>
        <taxon>Fungi</taxon>
        <taxon>Dikarya</taxon>
        <taxon>Ascomycota</taxon>
        <taxon>Saccharomycotina</taxon>
        <taxon>Saccharomycetes</taxon>
        <taxon>Saccharomycetales</taxon>
        <taxon>Saccharomycetaceae</taxon>
        <taxon>Maudiozyma</taxon>
    </lineage>
</organism>
<reference evidence="8 9" key="1">
    <citation type="journal article" date="2023" name="Elife">
        <title>Identification of key yeast species and microbe-microbe interactions impacting larval growth of Drosophila in the wild.</title>
        <authorList>
            <person name="Mure A."/>
            <person name="Sugiura Y."/>
            <person name="Maeda R."/>
            <person name="Honda K."/>
            <person name="Sakurai N."/>
            <person name="Takahashi Y."/>
            <person name="Watada M."/>
            <person name="Katoh T."/>
            <person name="Gotoh A."/>
            <person name="Gotoh Y."/>
            <person name="Taniguchi I."/>
            <person name="Nakamura K."/>
            <person name="Hayashi T."/>
            <person name="Katayama T."/>
            <person name="Uemura T."/>
            <person name="Hattori Y."/>
        </authorList>
    </citation>
    <scope>NUCLEOTIDE SEQUENCE [LARGE SCALE GENOMIC DNA]</scope>
    <source>
        <strain evidence="8 9">KH-74</strain>
    </source>
</reference>
<evidence type="ECO:0000313" key="8">
    <source>
        <dbReference type="EMBL" id="GMM54255.1"/>
    </source>
</evidence>
<dbReference type="SMART" id="SM00355">
    <property type="entry name" value="ZnF_C2H2"/>
    <property type="match status" value="5"/>
</dbReference>
<dbReference type="GO" id="GO:0005634">
    <property type="term" value="C:nucleus"/>
    <property type="evidence" value="ECO:0007669"/>
    <property type="project" value="TreeGrafter"/>
</dbReference>
<name>A0AAV5RS23_MAUHU</name>